<feature type="transmembrane region" description="Helical" evidence="2">
    <location>
        <begin position="89"/>
        <end position="109"/>
    </location>
</feature>
<proteinExistence type="predicted"/>
<keyword evidence="2" id="KW-0472">Membrane</keyword>
<comment type="caution">
    <text evidence="3">The sequence shown here is derived from an EMBL/GenBank/DDBJ whole genome shotgun (WGS) entry which is preliminary data.</text>
</comment>
<dbReference type="AlphaFoldDB" id="A0A9W7C6H0"/>
<dbReference type="EMBL" id="BRXY01000573">
    <property type="protein sequence ID" value="GMI00892.1"/>
    <property type="molecule type" value="Genomic_DNA"/>
</dbReference>
<dbReference type="OrthoDB" id="427138at2759"/>
<evidence type="ECO:0000313" key="3">
    <source>
        <dbReference type="EMBL" id="GMI00892.1"/>
    </source>
</evidence>
<evidence type="ECO:0000256" key="2">
    <source>
        <dbReference type="SAM" id="Phobius"/>
    </source>
</evidence>
<feature type="transmembrane region" description="Helical" evidence="2">
    <location>
        <begin position="129"/>
        <end position="152"/>
    </location>
</feature>
<name>A0A9W7C6H0_9STRA</name>
<organism evidence="3 4">
    <name type="scientific">Triparma strigata</name>
    <dbReference type="NCBI Taxonomy" id="1606541"/>
    <lineage>
        <taxon>Eukaryota</taxon>
        <taxon>Sar</taxon>
        <taxon>Stramenopiles</taxon>
        <taxon>Ochrophyta</taxon>
        <taxon>Bolidophyceae</taxon>
        <taxon>Parmales</taxon>
        <taxon>Triparmaceae</taxon>
        <taxon>Triparma</taxon>
    </lineage>
</organism>
<evidence type="ECO:0000313" key="4">
    <source>
        <dbReference type="Proteomes" id="UP001165085"/>
    </source>
</evidence>
<dbReference type="Proteomes" id="UP001165085">
    <property type="component" value="Unassembled WGS sequence"/>
</dbReference>
<sequence length="387" mass="43397">MFGSSPFKRRNPTPSSPSTFSERSPPSTPTSSSSPSKSKSEKALIIVQSPPSQDMEFRKEKERLERVIKKFADQGEELAPTFLKPLFQYLPSLTITVLVFLKNLSPLIIFLHEKYIWAIENLPVELLSAFWGLTLCFFGGTFQLSLSAYEAFKVSGYDRTRTSLIDLKDAWIQFKKANDVDDVKDEDGDGVRDVEQMETQALVTRKVRLFLKVSDPLKVQDALNGLSSGFIGVIATLKFKYARTVTLGCTIGNYLRRPVTIYLTPTLVQVCPEDLRKWLPYVVDYGCKVIAVSVAWFVSSVLASVQSSIRGGLMFSRGVIKYGRKRGWVDVDTDESMVDEYLGWGVAVLGASFQIVNGFGLPFPLNVLLLPVTMVEYYLKWVVSSKD</sequence>
<evidence type="ECO:0000256" key="1">
    <source>
        <dbReference type="SAM" id="MobiDB-lite"/>
    </source>
</evidence>
<gene>
    <name evidence="3" type="ORF">TrST_g1750</name>
</gene>
<keyword evidence="2" id="KW-1133">Transmembrane helix</keyword>
<protein>
    <submittedName>
        <fullName evidence="3">Uncharacterized protein</fullName>
    </submittedName>
</protein>
<accession>A0A9W7C6H0</accession>
<reference evidence="4" key="1">
    <citation type="journal article" date="2023" name="Commun. Biol.">
        <title>Genome analysis of Parmales, the sister group of diatoms, reveals the evolutionary specialization of diatoms from phago-mixotrophs to photoautotrophs.</title>
        <authorList>
            <person name="Ban H."/>
            <person name="Sato S."/>
            <person name="Yoshikawa S."/>
            <person name="Yamada K."/>
            <person name="Nakamura Y."/>
            <person name="Ichinomiya M."/>
            <person name="Sato N."/>
            <person name="Blanc-Mathieu R."/>
            <person name="Endo H."/>
            <person name="Kuwata A."/>
            <person name="Ogata H."/>
        </authorList>
    </citation>
    <scope>NUCLEOTIDE SEQUENCE [LARGE SCALE GENOMIC DNA]</scope>
    <source>
        <strain evidence="4">NIES 3701</strain>
    </source>
</reference>
<feature type="region of interest" description="Disordered" evidence="1">
    <location>
        <begin position="1"/>
        <end position="45"/>
    </location>
</feature>
<keyword evidence="4" id="KW-1185">Reference proteome</keyword>
<keyword evidence="2" id="KW-0812">Transmembrane</keyword>
<feature type="compositionally biased region" description="Low complexity" evidence="1">
    <location>
        <begin position="12"/>
        <end position="37"/>
    </location>
</feature>